<keyword evidence="2" id="KW-1185">Reference proteome</keyword>
<comment type="caution">
    <text evidence="1">The sequence shown here is derived from an EMBL/GenBank/DDBJ whole genome shotgun (WGS) entry which is preliminary data.</text>
</comment>
<name>A0A2M8W1E3_9MICO</name>
<dbReference type="InterPro" id="IPR003749">
    <property type="entry name" value="ThiS/MoaD-like"/>
</dbReference>
<dbReference type="CDD" id="cd17040">
    <property type="entry name" value="Ubl_MoaD_like"/>
    <property type="match status" value="1"/>
</dbReference>
<protein>
    <submittedName>
        <fullName evidence="1">Molybdopterin converting factor small subunit</fullName>
    </submittedName>
</protein>
<dbReference type="OrthoDB" id="4331766at2"/>
<dbReference type="EMBL" id="PGTZ01000014">
    <property type="protein sequence ID" value="PJI84736.1"/>
    <property type="molecule type" value="Genomic_DNA"/>
</dbReference>
<dbReference type="Proteomes" id="UP000231586">
    <property type="component" value="Unassembled WGS sequence"/>
</dbReference>
<gene>
    <name evidence="1" type="ORF">CLV34_3191</name>
</gene>
<dbReference type="RefSeq" id="WP_100351282.1">
    <property type="nucleotide sequence ID" value="NZ_PGTZ01000014.1"/>
</dbReference>
<dbReference type="InterPro" id="IPR016155">
    <property type="entry name" value="Mopterin_synth/thiamin_S_b"/>
</dbReference>
<sequence length="101" mass="10035">MTTVPIVPSAATTRVHVRAFAAARAALGAPALDLDVPARDARAGHVPATVHDVVAALLARVPDAADVVARCSVLVDGTRSDADAPVPAGAVIDLLPPFAGG</sequence>
<dbReference type="Gene3D" id="3.10.20.30">
    <property type="match status" value="1"/>
</dbReference>
<evidence type="ECO:0000313" key="2">
    <source>
        <dbReference type="Proteomes" id="UP000231586"/>
    </source>
</evidence>
<dbReference type="SUPFAM" id="SSF54285">
    <property type="entry name" value="MoaD/ThiS"/>
    <property type="match status" value="1"/>
</dbReference>
<reference evidence="1 2" key="1">
    <citation type="submission" date="2017-11" db="EMBL/GenBank/DDBJ databases">
        <title>Genomic Encyclopedia of Archaeal and Bacterial Type Strains, Phase II (KMG-II): From Individual Species to Whole Genera.</title>
        <authorList>
            <person name="Goeker M."/>
        </authorList>
    </citation>
    <scope>NUCLEOTIDE SEQUENCE [LARGE SCALE GENOMIC DNA]</scope>
    <source>
        <strain evidence="1 2">DSM 22413</strain>
    </source>
</reference>
<dbReference type="InterPro" id="IPR012675">
    <property type="entry name" value="Beta-grasp_dom_sf"/>
</dbReference>
<dbReference type="AlphaFoldDB" id="A0A2M8W1E3"/>
<proteinExistence type="predicted"/>
<organism evidence="1 2">
    <name type="scientific">Luteimicrobium subarcticum</name>
    <dbReference type="NCBI Taxonomy" id="620910"/>
    <lineage>
        <taxon>Bacteria</taxon>
        <taxon>Bacillati</taxon>
        <taxon>Actinomycetota</taxon>
        <taxon>Actinomycetes</taxon>
        <taxon>Micrococcales</taxon>
        <taxon>Luteimicrobium</taxon>
    </lineage>
</organism>
<accession>A0A2M8W1E3</accession>
<dbReference type="Pfam" id="PF02597">
    <property type="entry name" value="ThiS"/>
    <property type="match status" value="1"/>
</dbReference>
<evidence type="ECO:0000313" key="1">
    <source>
        <dbReference type="EMBL" id="PJI84736.1"/>
    </source>
</evidence>